<dbReference type="EMBL" id="JAHEWX010000030">
    <property type="protein sequence ID" value="MBT1543394.1"/>
    <property type="molecule type" value="Genomic_DNA"/>
</dbReference>
<dbReference type="Pfam" id="PF00313">
    <property type="entry name" value="CSD"/>
    <property type="match status" value="1"/>
</dbReference>
<evidence type="ECO:0000313" key="3">
    <source>
        <dbReference type="Proteomes" id="UP000709437"/>
    </source>
</evidence>
<evidence type="ECO:0000313" key="2">
    <source>
        <dbReference type="EMBL" id="MBT1543394.1"/>
    </source>
</evidence>
<comment type="caution">
    <text evidence="2">The sequence shown here is derived from an EMBL/GenBank/DDBJ whole genome shotgun (WGS) entry which is preliminary data.</text>
</comment>
<accession>A0A9Q2ZP98</accession>
<organism evidence="2 3">
    <name type="scientific">Curtobacterium flaccumfaciens pv. flaccumfaciens</name>
    <dbReference type="NCBI Taxonomy" id="138532"/>
    <lineage>
        <taxon>Bacteria</taxon>
        <taxon>Bacillati</taxon>
        <taxon>Actinomycetota</taxon>
        <taxon>Actinomycetes</taxon>
        <taxon>Micrococcales</taxon>
        <taxon>Microbacteriaceae</taxon>
        <taxon>Curtobacterium</taxon>
    </lineage>
</organism>
<gene>
    <name evidence="2" type="ORF">KK103_16650</name>
</gene>
<dbReference type="RefSeq" id="WP_214519971.1">
    <property type="nucleotide sequence ID" value="NZ_JAHEWX010000030.1"/>
</dbReference>
<dbReference type="SUPFAM" id="SSF50249">
    <property type="entry name" value="Nucleic acid-binding proteins"/>
    <property type="match status" value="1"/>
</dbReference>
<protein>
    <submittedName>
        <fullName evidence="2">Cold shock domain-containing protein</fullName>
    </submittedName>
</protein>
<name>A0A9Q2ZP98_9MICO</name>
<dbReference type="AlphaFoldDB" id="A0A9Q2ZP98"/>
<evidence type="ECO:0000259" key="1">
    <source>
        <dbReference type="PROSITE" id="PS51857"/>
    </source>
</evidence>
<reference evidence="2" key="1">
    <citation type="submission" date="2021-05" db="EMBL/GenBank/DDBJ databases">
        <title>Whole genome sequence of Curtobacterium flaccumfaciens pv. flaccumfaciens strain CFBP 3417.</title>
        <authorList>
            <person name="Osdaghi E."/>
            <person name="Taghouti G."/>
            <person name="Portier P."/>
            <person name="Fazliarab A."/>
            <person name="Taghavi S.M."/>
            <person name="Briand M."/>
            <person name="Le-Saux M."/>
            <person name="Jacques M.-A."/>
        </authorList>
    </citation>
    <scope>NUCLEOTIDE SEQUENCE</scope>
    <source>
        <strain evidence="2">CFBP 3417</strain>
    </source>
</reference>
<feature type="domain" description="CSD" evidence="1">
    <location>
        <begin position="3"/>
        <end position="73"/>
    </location>
</feature>
<dbReference type="GO" id="GO:0003676">
    <property type="term" value="F:nucleic acid binding"/>
    <property type="evidence" value="ECO:0007669"/>
    <property type="project" value="InterPro"/>
</dbReference>
<sequence>METVTGEVVQWSGDEGWGALRSSAVPSDVFVQFSDLETAGWATLSIGQRVEFQVEHYLRGQDEYIYRAHRIRILR</sequence>
<dbReference type="Proteomes" id="UP000709437">
    <property type="component" value="Unassembled WGS sequence"/>
</dbReference>
<dbReference type="Gene3D" id="2.40.50.140">
    <property type="entry name" value="Nucleic acid-binding proteins"/>
    <property type="match status" value="1"/>
</dbReference>
<dbReference type="InterPro" id="IPR012340">
    <property type="entry name" value="NA-bd_OB-fold"/>
</dbReference>
<dbReference type="PROSITE" id="PS51857">
    <property type="entry name" value="CSD_2"/>
    <property type="match status" value="1"/>
</dbReference>
<dbReference type="InterPro" id="IPR002059">
    <property type="entry name" value="CSP_DNA-bd"/>
</dbReference>
<proteinExistence type="predicted"/>